<comment type="caution">
    <text evidence="1">The sequence shown here is derived from an EMBL/GenBank/DDBJ whole genome shotgun (WGS) entry which is preliminary data.</text>
</comment>
<reference evidence="1 2" key="1">
    <citation type="journal article" date="2013" name="Genome Announc.">
        <title>Draft Genome Sequence of Desulfotignum phosphitoxidans DSM 13687 Strain FiPS-3.</title>
        <authorList>
            <person name="Poehlein A."/>
            <person name="Daniel R."/>
            <person name="Simeonova D.D."/>
        </authorList>
    </citation>
    <scope>NUCLEOTIDE SEQUENCE [LARGE SCALE GENOMIC DNA]</scope>
    <source>
        <strain evidence="1 2">DSM 13687</strain>
    </source>
</reference>
<dbReference type="EMBL" id="APJX01000010">
    <property type="protein sequence ID" value="EMS78161.1"/>
    <property type="molecule type" value="Genomic_DNA"/>
</dbReference>
<accession>S0G343</accession>
<evidence type="ECO:0000313" key="2">
    <source>
        <dbReference type="Proteomes" id="UP000014216"/>
    </source>
</evidence>
<name>S0G343_9BACT</name>
<dbReference type="AlphaFoldDB" id="S0G343"/>
<gene>
    <name evidence="1" type="ORF">Dpo_10c01550</name>
</gene>
<sequence length="113" mass="13023">MGVLKEKMTIMETLEKAMSDDVLGSLFPKTLCRKYRYARQILFNDVVFHAGAVEMKNGFGRVDSWRNILSNEICAMSRMEPKDYADILYIAEDILKGRENRMKHLFKNSPGGQ</sequence>
<evidence type="ECO:0000313" key="1">
    <source>
        <dbReference type="EMBL" id="EMS78161.1"/>
    </source>
</evidence>
<keyword evidence="2" id="KW-1185">Reference proteome</keyword>
<proteinExistence type="predicted"/>
<protein>
    <submittedName>
        <fullName evidence="1">Uncharacterized protein</fullName>
    </submittedName>
</protein>
<organism evidence="1 2">
    <name type="scientific">Desulfotignum phosphitoxidans DSM 13687</name>
    <dbReference type="NCBI Taxonomy" id="1286635"/>
    <lineage>
        <taxon>Bacteria</taxon>
        <taxon>Pseudomonadati</taxon>
        <taxon>Thermodesulfobacteriota</taxon>
        <taxon>Desulfobacteria</taxon>
        <taxon>Desulfobacterales</taxon>
        <taxon>Desulfobacteraceae</taxon>
        <taxon>Desulfotignum</taxon>
    </lineage>
</organism>
<dbReference type="Proteomes" id="UP000014216">
    <property type="component" value="Unassembled WGS sequence"/>
</dbReference>